<sequence>MSNWKIAVLGDRESVLGFKALGLSVFPAETAEEAKTVLHRLAKEDYAVVYLTEQYAAQMEAEVARYKDELTPAVILIPGKAGSLGIGMANVTKSVERAVGADIL</sequence>
<name>A0A8J6ME01_9FIRM</name>
<comment type="similarity">
    <text evidence="1">Belongs to the V-ATPase F subunit family.</text>
</comment>
<dbReference type="SUPFAM" id="SSF159468">
    <property type="entry name" value="AtpF-like"/>
    <property type="match status" value="1"/>
</dbReference>
<comment type="caution">
    <text evidence="4">The sequence shown here is derived from an EMBL/GenBank/DDBJ whole genome shotgun (WGS) entry which is preliminary data.</text>
</comment>
<gene>
    <name evidence="4" type="ORF">H8S62_13950</name>
</gene>
<dbReference type="Pfam" id="PF01990">
    <property type="entry name" value="ATP-synt_F"/>
    <property type="match status" value="1"/>
</dbReference>
<keyword evidence="2" id="KW-0813">Transport</keyword>
<dbReference type="InterPro" id="IPR008218">
    <property type="entry name" value="ATPase_V1-cplx_f_g_su"/>
</dbReference>
<accession>A0A8J6ME01</accession>
<dbReference type="EMBL" id="JACOPQ010000012">
    <property type="protein sequence ID" value="MBC5738111.1"/>
    <property type="molecule type" value="Genomic_DNA"/>
</dbReference>
<evidence type="ECO:0000256" key="1">
    <source>
        <dbReference type="ARBA" id="ARBA00010148"/>
    </source>
</evidence>
<reference evidence="4" key="1">
    <citation type="submission" date="2020-08" db="EMBL/GenBank/DDBJ databases">
        <title>Genome public.</title>
        <authorList>
            <person name="Liu C."/>
            <person name="Sun Q."/>
        </authorList>
    </citation>
    <scope>NUCLEOTIDE SEQUENCE</scope>
    <source>
        <strain evidence="4">NSJ-52</strain>
    </source>
</reference>
<protein>
    <submittedName>
        <fullName evidence="4">V-type ATP synthase subunit F</fullName>
    </submittedName>
</protein>
<keyword evidence="5" id="KW-1185">Reference proteome</keyword>
<dbReference type="Proteomes" id="UP000607645">
    <property type="component" value="Unassembled WGS sequence"/>
</dbReference>
<evidence type="ECO:0000313" key="5">
    <source>
        <dbReference type="Proteomes" id="UP000607645"/>
    </source>
</evidence>
<dbReference type="Gene3D" id="3.40.50.10580">
    <property type="entry name" value="ATPase, V1 complex, subunit F"/>
    <property type="match status" value="1"/>
</dbReference>
<evidence type="ECO:0000256" key="2">
    <source>
        <dbReference type="ARBA" id="ARBA00022448"/>
    </source>
</evidence>
<keyword evidence="3" id="KW-0406">Ion transport</keyword>
<dbReference type="NCBIfam" id="NF002384">
    <property type="entry name" value="PRK01395.1"/>
    <property type="match status" value="1"/>
</dbReference>
<organism evidence="4 5">
    <name type="scientific">Lawsonibacter faecis</name>
    <dbReference type="NCBI Taxonomy" id="2763052"/>
    <lineage>
        <taxon>Bacteria</taxon>
        <taxon>Bacillati</taxon>
        <taxon>Bacillota</taxon>
        <taxon>Clostridia</taxon>
        <taxon>Eubacteriales</taxon>
        <taxon>Oscillospiraceae</taxon>
        <taxon>Lawsonibacter</taxon>
    </lineage>
</organism>
<evidence type="ECO:0000256" key="3">
    <source>
        <dbReference type="ARBA" id="ARBA00023065"/>
    </source>
</evidence>
<dbReference type="InterPro" id="IPR036906">
    <property type="entry name" value="ATPase_V1_fsu_sf"/>
</dbReference>
<dbReference type="RefSeq" id="WP_155148409.1">
    <property type="nucleotide sequence ID" value="NZ_JACOPQ010000012.1"/>
</dbReference>
<dbReference type="AlphaFoldDB" id="A0A8J6ME01"/>
<evidence type="ECO:0000313" key="4">
    <source>
        <dbReference type="EMBL" id="MBC5738111.1"/>
    </source>
</evidence>
<dbReference type="GO" id="GO:0046961">
    <property type="term" value="F:proton-transporting ATPase activity, rotational mechanism"/>
    <property type="evidence" value="ECO:0007669"/>
    <property type="project" value="InterPro"/>
</dbReference>
<proteinExistence type="inferred from homology"/>